<dbReference type="PANTHER" id="PTHR45436">
    <property type="entry name" value="SENSOR HISTIDINE KINASE YKOH"/>
    <property type="match status" value="1"/>
</dbReference>
<evidence type="ECO:0000256" key="11">
    <source>
        <dbReference type="SAM" id="Phobius"/>
    </source>
</evidence>
<dbReference type="Pfam" id="PF00512">
    <property type="entry name" value="HisKA"/>
    <property type="match status" value="1"/>
</dbReference>
<dbReference type="SUPFAM" id="SSF55874">
    <property type="entry name" value="ATPase domain of HSP90 chaperone/DNA topoisomerase II/histidine kinase"/>
    <property type="match status" value="1"/>
</dbReference>
<evidence type="ECO:0000256" key="5">
    <source>
        <dbReference type="ARBA" id="ARBA00022679"/>
    </source>
</evidence>
<dbReference type="InterPro" id="IPR003661">
    <property type="entry name" value="HisK_dim/P_dom"/>
</dbReference>
<feature type="transmembrane region" description="Helical" evidence="11">
    <location>
        <begin position="151"/>
        <end position="175"/>
    </location>
</feature>
<dbReference type="CDD" id="cd00075">
    <property type="entry name" value="HATPase"/>
    <property type="match status" value="1"/>
</dbReference>
<evidence type="ECO:0000313" key="14">
    <source>
        <dbReference type="Proteomes" id="UP000823886"/>
    </source>
</evidence>
<dbReference type="InterPro" id="IPR004358">
    <property type="entry name" value="Sig_transdc_His_kin-like_C"/>
</dbReference>
<keyword evidence="9" id="KW-0902">Two-component regulatory system</keyword>
<keyword evidence="6 11" id="KW-0812">Transmembrane</keyword>
<dbReference type="CDD" id="cd00082">
    <property type="entry name" value="HisKA"/>
    <property type="match status" value="1"/>
</dbReference>
<dbReference type="GO" id="GO:0000155">
    <property type="term" value="F:phosphorelay sensor kinase activity"/>
    <property type="evidence" value="ECO:0007669"/>
    <property type="project" value="InterPro"/>
</dbReference>
<dbReference type="EMBL" id="DWVZ01000007">
    <property type="protein sequence ID" value="HJC62079.1"/>
    <property type="molecule type" value="Genomic_DNA"/>
</dbReference>
<evidence type="ECO:0000256" key="3">
    <source>
        <dbReference type="ARBA" id="ARBA00012438"/>
    </source>
</evidence>
<comment type="subcellular location">
    <subcellularLocation>
        <location evidence="2">Membrane</location>
    </subcellularLocation>
</comment>
<evidence type="ECO:0000259" key="12">
    <source>
        <dbReference type="PROSITE" id="PS50109"/>
    </source>
</evidence>
<dbReference type="Gene3D" id="3.30.565.10">
    <property type="entry name" value="Histidine kinase-like ATPase, C-terminal domain"/>
    <property type="match status" value="1"/>
</dbReference>
<keyword evidence="8 11" id="KW-1133">Transmembrane helix</keyword>
<evidence type="ECO:0000256" key="4">
    <source>
        <dbReference type="ARBA" id="ARBA00022553"/>
    </source>
</evidence>
<comment type="catalytic activity">
    <reaction evidence="1">
        <text>ATP + protein L-histidine = ADP + protein N-phospho-L-histidine.</text>
        <dbReference type="EC" id="2.7.13.3"/>
    </reaction>
</comment>
<dbReference type="PRINTS" id="PR00344">
    <property type="entry name" value="BCTRLSENSOR"/>
</dbReference>
<dbReference type="Proteomes" id="UP000823886">
    <property type="component" value="Unassembled WGS sequence"/>
</dbReference>
<keyword evidence="4" id="KW-0597">Phosphoprotein</keyword>
<dbReference type="PANTHER" id="PTHR45436:SF5">
    <property type="entry name" value="SENSOR HISTIDINE KINASE TRCS"/>
    <property type="match status" value="1"/>
</dbReference>
<evidence type="ECO:0000256" key="7">
    <source>
        <dbReference type="ARBA" id="ARBA00022777"/>
    </source>
</evidence>
<comment type="caution">
    <text evidence="13">The sequence shown here is derived from an EMBL/GenBank/DDBJ whole genome shotgun (WGS) entry which is preliminary data.</text>
</comment>
<dbReference type="InterPro" id="IPR005467">
    <property type="entry name" value="His_kinase_dom"/>
</dbReference>
<keyword evidence="10 11" id="KW-0472">Membrane</keyword>
<evidence type="ECO:0000256" key="1">
    <source>
        <dbReference type="ARBA" id="ARBA00000085"/>
    </source>
</evidence>
<dbReference type="Gene3D" id="1.10.287.130">
    <property type="match status" value="1"/>
</dbReference>
<evidence type="ECO:0000256" key="6">
    <source>
        <dbReference type="ARBA" id="ARBA00022692"/>
    </source>
</evidence>
<dbReference type="InterPro" id="IPR050428">
    <property type="entry name" value="TCS_sensor_his_kinase"/>
</dbReference>
<evidence type="ECO:0000256" key="10">
    <source>
        <dbReference type="ARBA" id="ARBA00023136"/>
    </source>
</evidence>
<feature type="domain" description="Histidine kinase" evidence="12">
    <location>
        <begin position="236"/>
        <end position="455"/>
    </location>
</feature>
<gene>
    <name evidence="13" type="ORF">H9753_00480</name>
</gene>
<evidence type="ECO:0000256" key="8">
    <source>
        <dbReference type="ARBA" id="ARBA00022989"/>
    </source>
</evidence>
<feature type="transmembrane region" description="Helical" evidence="11">
    <location>
        <begin position="12"/>
        <end position="36"/>
    </location>
</feature>
<dbReference type="Pfam" id="PF02518">
    <property type="entry name" value="HATPase_c"/>
    <property type="match status" value="1"/>
</dbReference>
<evidence type="ECO:0000256" key="9">
    <source>
        <dbReference type="ARBA" id="ARBA00023012"/>
    </source>
</evidence>
<dbReference type="SMART" id="SM00388">
    <property type="entry name" value="HisKA"/>
    <property type="match status" value="1"/>
</dbReference>
<dbReference type="SUPFAM" id="SSF47384">
    <property type="entry name" value="Homodimeric domain of signal transducing histidine kinase"/>
    <property type="match status" value="1"/>
</dbReference>
<protein>
    <recommendedName>
        <fullName evidence="3">histidine kinase</fullName>
        <ecNumber evidence="3">2.7.13.3</ecNumber>
    </recommendedName>
</protein>
<dbReference type="InterPro" id="IPR003594">
    <property type="entry name" value="HATPase_dom"/>
</dbReference>
<dbReference type="PROSITE" id="PS50109">
    <property type="entry name" value="HIS_KIN"/>
    <property type="match status" value="1"/>
</dbReference>
<accession>A0A9D2T9V0</accession>
<name>A0A9D2T9V0_9FIRM</name>
<dbReference type="AlphaFoldDB" id="A0A9D2T9V0"/>
<dbReference type="GO" id="GO:0016020">
    <property type="term" value="C:membrane"/>
    <property type="evidence" value="ECO:0007669"/>
    <property type="project" value="UniProtKB-SubCell"/>
</dbReference>
<reference evidence="13" key="1">
    <citation type="journal article" date="2021" name="PeerJ">
        <title>Extensive microbial diversity within the chicken gut microbiome revealed by metagenomics and culture.</title>
        <authorList>
            <person name="Gilroy R."/>
            <person name="Ravi A."/>
            <person name="Getino M."/>
            <person name="Pursley I."/>
            <person name="Horton D.L."/>
            <person name="Alikhan N.F."/>
            <person name="Baker D."/>
            <person name="Gharbi K."/>
            <person name="Hall N."/>
            <person name="Watson M."/>
            <person name="Adriaenssens E.M."/>
            <person name="Foster-Nyarko E."/>
            <person name="Jarju S."/>
            <person name="Secka A."/>
            <person name="Antonio M."/>
            <person name="Oren A."/>
            <person name="Chaudhuri R.R."/>
            <person name="La Ragione R."/>
            <person name="Hildebrand F."/>
            <person name="Pallen M.J."/>
        </authorList>
    </citation>
    <scope>NUCLEOTIDE SEQUENCE</scope>
    <source>
        <strain evidence="13">ChiBcec2-3848</strain>
    </source>
</reference>
<reference evidence="13" key="2">
    <citation type="submission" date="2021-04" db="EMBL/GenBank/DDBJ databases">
        <authorList>
            <person name="Gilroy R."/>
        </authorList>
    </citation>
    <scope>NUCLEOTIDE SEQUENCE</scope>
    <source>
        <strain evidence="13">ChiBcec2-3848</strain>
    </source>
</reference>
<dbReference type="EC" id="2.7.13.3" evidence="3"/>
<proteinExistence type="predicted"/>
<dbReference type="InterPro" id="IPR036890">
    <property type="entry name" value="HATPase_C_sf"/>
</dbReference>
<evidence type="ECO:0000256" key="2">
    <source>
        <dbReference type="ARBA" id="ARBA00004370"/>
    </source>
</evidence>
<organism evidence="13 14">
    <name type="scientific">Candidatus Blautia merdavium</name>
    <dbReference type="NCBI Taxonomy" id="2838494"/>
    <lineage>
        <taxon>Bacteria</taxon>
        <taxon>Bacillati</taxon>
        <taxon>Bacillota</taxon>
        <taxon>Clostridia</taxon>
        <taxon>Lachnospirales</taxon>
        <taxon>Lachnospiraceae</taxon>
        <taxon>Blautia</taxon>
    </lineage>
</organism>
<evidence type="ECO:0000313" key="13">
    <source>
        <dbReference type="EMBL" id="HJC62079.1"/>
    </source>
</evidence>
<keyword evidence="7 13" id="KW-0418">Kinase</keyword>
<dbReference type="InterPro" id="IPR036097">
    <property type="entry name" value="HisK_dim/P_sf"/>
</dbReference>
<dbReference type="SMART" id="SM00387">
    <property type="entry name" value="HATPase_c"/>
    <property type="match status" value="1"/>
</dbReference>
<sequence length="458" mass="51319">MKSIERFFRRYILSTIGILILFFLLNILLLGAYFVIAGLGNVKNSNFPIEELSRHIEADSGQFHIDAQAEEILADSGAWAMILNDSGIVIWEQDLPAELARRYTATEVAMFSRWYLDDYPVNIWKRSDGLLVVGLPPGDIVNYYFSFKAGYIRPLLVGIGAVFCINLLLMAYLFIRSTRRVEKAMKPILEGIHQLSEGKPVSLEEKGELAEINSGLNRAGDYLIKKDNTRAVWIRGISHDIRTPLSVILMYASEIEGTSALPPATRRQAGIILRQSEKLKNLVSDLNLTTKLEYSMQPIHKKRLNAVESARQALSEILNEEMPEQYELECSEQQPGKEITLTGDDLLLRRMLSNLIRNSMIHNPSGCRIILSVALENGSCIFTVTDDGIGMSEDRLQELNQDKSITSTQESTDDTEHGLGLKIVRQIVKAHNGTVHFSEAHPQGLCVRIALPAVNEIP</sequence>
<keyword evidence="5" id="KW-0808">Transferase</keyword>